<evidence type="ECO:0000259" key="3">
    <source>
        <dbReference type="PROSITE" id="PS51471"/>
    </source>
</evidence>
<dbReference type="InterPro" id="IPR005123">
    <property type="entry name" value="Oxoglu/Fe-dep_dioxygenase_dom"/>
</dbReference>
<proteinExistence type="inferred from homology"/>
<dbReference type="PRINTS" id="PR00682">
    <property type="entry name" value="IPNSYNTHASE"/>
</dbReference>
<dbReference type="GO" id="GO:0016491">
    <property type="term" value="F:oxidoreductase activity"/>
    <property type="evidence" value="ECO:0007669"/>
    <property type="project" value="UniProtKB-KW"/>
</dbReference>
<name>A0A367QAG4_9NOSO</name>
<keyword evidence="5" id="KW-1185">Reference proteome</keyword>
<dbReference type="GO" id="GO:0046872">
    <property type="term" value="F:metal ion binding"/>
    <property type="evidence" value="ECO:0007669"/>
    <property type="project" value="UniProtKB-KW"/>
</dbReference>
<comment type="similarity">
    <text evidence="2">Belongs to the iron/ascorbate-dependent oxidoreductase family.</text>
</comment>
<dbReference type="InterPro" id="IPR050231">
    <property type="entry name" value="Iron_ascorbate_oxido_reductase"/>
</dbReference>
<evidence type="ECO:0000313" key="5">
    <source>
        <dbReference type="Proteomes" id="UP000252107"/>
    </source>
</evidence>
<evidence type="ECO:0000313" key="4">
    <source>
        <dbReference type="EMBL" id="RCJ20294.1"/>
    </source>
</evidence>
<keyword evidence="2" id="KW-0479">Metal-binding</keyword>
<dbReference type="Pfam" id="PF14226">
    <property type="entry name" value="DIOX_N"/>
    <property type="match status" value="1"/>
</dbReference>
<dbReference type="InterPro" id="IPR026992">
    <property type="entry name" value="DIOX_N"/>
</dbReference>
<dbReference type="InterPro" id="IPR044861">
    <property type="entry name" value="IPNS-like_FE2OG_OXY"/>
</dbReference>
<sequence>MTILQVVDKDFSHIPVIDISPLVSKIGNSGSTAQDCYVVATQIEQACQDYGFFYIVGHGVDEQLQEQLEHLSQQFFAQDVETKLQIRMALGGRAWRGYFPVGNELTSGRPDFKEGIYFGAELEEEHLLVKAGLPMHGRNLFPSNIPQFRETVLEYIESMTKLGHTLMAGIALSLGLEESYFADRYTKDPLILFRIFNYPPNPSTSKTKSRWGVGEHTDYGVLTILKQDGVGGLQVKSKSGWIDAPPIPGSFVCNIGDMLDRMTQGLYRSTPHRVQNRSRSNRLSFPFFFDPNFNVEVKPIELNEIAVNDDKSDRWDKASVHEFRGTYGEYLLSKVSKVFPELDQTVLKPRFSR</sequence>
<dbReference type="EMBL" id="LXQD01000338">
    <property type="protein sequence ID" value="RCJ20294.1"/>
    <property type="molecule type" value="Genomic_DNA"/>
</dbReference>
<protein>
    <submittedName>
        <fullName evidence="4">Iron oxidase</fullName>
    </submittedName>
</protein>
<comment type="pathway">
    <text evidence="1">Antibiotic biosynthesis.</text>
</comment>
<dbReference type="PANTHER" id="PTHR47990">
    <property type="entry name" value="2-OXOGLUTARATE (2OG) AND FE(II)-DEPENDENT OXYGENASE SUPERFAMILY PROTEIN-RELATED"/>
    <property type="match status" value="1"/>
</dbReference>
<evidence type="ECO:0000256" key="1">
    <source>
        <dbReference type="ARBA" id="ARBA00004792"/>
    </source>
</evidence>
<keyword evidence="2" id="KW-0560">Oxidoreductase</keyword>
<feature type="domain" description="Fe2OG dioxygenase" evidence="3">
    <location>
        <begin position="188"/>
        <end position="291"/>
    </location>
</feature>
<dbReference type="SUPFAM" id="SSF51197">
    <property type="entry name" value="Clavaminate synthase-like"/>
    <property type="match status" value="1"/>
</dbReference>
<gene>
    <name evidence="4" type="ORF">A6770_31790</name>
</gene>
<dbReference type="Gene3D" id="2.60.120.330">
    <property type="entry name" value="B-lactam Antibiotic, Isopenicillin N Synthase, Chain"/>
    <property type="match status" value="1"/>
</dbReference>
<dbReference type="InterPro" id="IPR027443">
    <property type="entry name" value="IPNS-like_sf"/>
</dbReference>
<reference evidence="4" key="1">
    <citation type="submission" date="2016-04" db="EMBL/GenBank/DDBJ databases">
        <authorList>
            <person name="Tabuchi Yagui T.R."/>
        </authorList>
    </citation>
    <scope>NUCLEOTIDE SEQUENCE [LARGE SCALE GENOMIC DNA]</scope>
    <source>
        <strain evidence="4">NIES-26</strain>
    </source>
</reference>
<dbReference type="PROSITE" id="PS51471">
    <property type="entry name" value="FE2OG_OXY"/>
    <property type="match status" value="1"/>
</dbReference>
<dbReference type="AlphaFoldDB" id="A0A367QAG4"/>
<comment type="caution">
    <text evidence="4">The sequence shown here is derived from an EMBL/GenBank/DDBJ whole genome shotgun (WGS) entry which is preliminary data.</text>
</comment>
<organism evidence="4 5">
    <name type="scientific">Nostoc minutum NIES-26</name>
    <dbReference type="NCBI Taxonomy" id="1844469"/>
    <lineage>
        <taxon>Bacteria</taxon>
        <taxon>Bacillati</taxon>
        <taxon>Cyanobacteriota</taxon>
        <taxon>Cyanophyceae</taxon>
        <taxon>Nostocales</taxon>
        <taxon>Nostocaceae</taxon>
        <taxon>Nostoc</taxon>
    </lineage>
</organism>
<evidence type="ECO:0000256" key="2">
    <source>
        <dbReference type="RuleBase" id="RU003682"/>
    </source>
</evidence>
<dbReference type="Pfam" id="PF03171">
    <property type="entry name" value="2OG-FeII_Oxy"/>
    <property type="match status" value="1"/>
</dbReference>
<keyword evidence="2" id="KW-0408">Iron</keyword>
<accession>A0A367QAG4</accession>
<dbReference type="Proteomes" id="UP000252107">
    <property type="component" value="Unassembled WGS sequence"/>
</dbReference>